<keyword evidence="3" id="KW-1185">Reference proteome</keyword>
<evidence type="ECO:0000256" key="1">
    <source>
        <dbReference type="SAM" id="Phobius"/>
    </source>
</evidence>
<sequence length="72" mass="7907">MALDVEHELHQRRRTKNAGVGLLLLGFVAIIFGLTVVKVLSLGDISQMESFDHVARPQIEPAAIEAAEEARQ</sequence>
<accession>A0A5C5GFJ9</accession>
<dbReference type="Proteomes" id="UP000314011">
    <property type="component" value="Unassembled WGS sequence"/>
</dbReference>
<name>A0A5C5GFJ9_9RHOB</name>
<proteinExistence type="predicted"/>
<keyword evidence="1" id="KW-1133">Transmembrane helix</keyword>
<protein>
    <recommendedName>
        <fullName evidence="4">Cytochrome C oxidase assembly protein</fullName>
    </recommendedName>
</protein>
<reference evidence="2 3" key="1">
    <citation type="submission" date="2019-06" db="EMBL/GenBank/DDBJ databases">
        <title>Genome of new Rhodobacteraceae sp. SM1903.</title>
        <authorList>
            <person name="Ren X."/>
        </authorList>
    </citation>
    <scope>NUCLEOTIDE SEQUENCE [LARGE SCALE GENOMIC DNA]</scope>
    <source>
        <strain evidence="2 3">SM1903</strain>
    </source>
</reference>
<keyword evidence="1" id="KW-0472">Membrane</keyword>
<organism evidence="2 3">
    <name type="scientific">Pelagovum pacificum</name>
    <dbReference type="NCBI Taxonomy" id="2588711"/>
    <lineage>
        <taxon>Bacteria</taxon>
        <taxon>Pseudomonadati</taxon>
        <taxon>Pseudomonadota</taxon>
        <taxon>Alphaproteobacteria</taxon>
        <taxon>Rhodobacterales</taxon>
        <taxon>Paracoccaceae</taxon>
        <taxon>Pelagovum</taxon>
    </lineage>
</organism>
<gene>
    <name evidence="2" type="ORF">FHY64_05545</name>
</gene>
<comment type="caution">
    <text evidence="2">The sequence shown here is derived from an EMBL/GenBank/DDBJ whole genome shotgun (WGS) entry which is preliminary data.</text>
</comment>
<dbReference type="AlphaFoldDB" id="A0A5C5GFJ9"/>
<dbReference type="EMBL" id="VFFF01000001">
    <property type="protein sequence ID" value="TNY32739.1"/>
    <property type="molecule type" value="Genomic_DNA"/>
</dbReference>
<feature type="transmembrane region" description="Helical" evidence="1">
    <location>
        <begin position="20"/>
        <end position="40"/>
    </location>
</feature>
<dbReference type="RefSeq" id="WP_140193422.1">
    <property type="nucleotide sequence ID" value="NZ_CP065915.1"/>
</dbReference>
<evidence type="ECO:0000313" key="2">
    <source>
        <dbReference type="EMBL" id="TNY32739.1"/>
    </source>
</evidence>
<evidence type="ECO:0008006" key="4">
    <source>
        <dbReference type="Google" id="ProtNLM"/>
    </source>
</evidence>
<evidence type="ECO:0000313" key="3">
    <source>
        <dbReference type="Proteomes" id="UP000314011"/>
    </source>
</evidence>
<keyword evidence="1" id="KW-0812">Transmembrane</keyword>